<feature type="domain" description="D-isomer specific 2-hydroxyacid dehydrogenase NAD-binding" evidence="5">
    <location>
        <begin position="123"/>
        <end position="297"/>
    </location>
</feature>
<dbReference type="InterPro" id="IPR029753">
    <property type="entry name" value="D-isomer_DH_CS"/>
</dbReference>
<dbReference type="SUPFAM" id="SSF51735">
    <property type="entry name" value="NAD(P)-binding Rossmann-fold domains"/>
    <property type="match status" value="1"/>
</dbReference>
<evidence type="ECO:0000256" key="2">
    <source>
        <dbReference type="ARBA" id="ARBA00023002"/>
    </source>
</evidence>
<proteinExistence type="inferred from homology"/>
<evidence type="ECO:0000313" key="7">
    <source>
        <dbReference type="Proteomes" id="UP000815677"/>
    </source>
</evidence>
<dbReference type="InterPro" id="IPR006139">
    <property type="entry name" value="D-isomer_2_OHA_DH_cat_dom"/>
</dbReference>
<sequence length="339" mass="37122">MAPPKILIVGEIVWAGDDVQQLLAPISQVITYDSQNRADFLAGCKVGGKYDGVVGIFRDNTSADRIGVFDKELIDGFPASLKWIAHNGAGYDQIDVLACKAKGIMVSNTPGAVDDASATTALYLLISTLRQYSISERSLREGKWKPQGLNKISHDLTGRTLAILGLGGIGMRLAELAHAFPMRIIYHSRSKVATAPSWCEYYPDVEKLLAEADVLSVHVPLRAETVGLVGEKWIRLLKRGSVIVNTARGKVIDEDAMIRALEDGHLASVGLDVYPNEPQVNPRLLDFPNITLLPHMGTENQDTQRKMEVRALTNLRDFLATGKGQDLVLEMKSPLQARL</sequence>
<dbReference type="InterPro" id="IPR050223">
    <property type="entry name" value="D-isomer_2-hydroxyacid_DH"/>
</dbReference>
<evidence type="ECO:0000259" key="4">
    <source>
        <dbReference type="Pfam" id="PF00389"/>
    </source>
</evidence>
<evidence type="ECO:0000313" key="6">
    <source>
        <dbReference type="EMBL" id="GAT57820.1"/>
    </source>
</evidence>
<dbReference type="PROSITE" id="PS00670">
    <property type="entry name" value="D_2_HYDROXYACID_DH_2"/>
    <property type="match status" value="1"/>
</dbReference>
<dbReference type="PANTHER" id="PTHR10996">
    <property type="entry name" value="2-HYDROXYACID DEHYDROGENASE-RELATED"/>
    <property type="match status" value="1"/>
</dbReference>
<dbReference type="InterPro" id="IPR006140">
    <property type="entry name" value="D-isomer_DH_NAD-bd"/>
</dbReference>
<dbReference type="CDD" id="cd12168">
    <property type="entry name" value="Mand_dh_like"/>
    <property type="match status" value="1"/>
</dbReference>
<accession>A0ABQ0M3F4</accession>
<keyword evidence="7" id="KW-1185">Reference proteome</keyword>
<dbReference type="Pfam" id="PF02826">
    <property type="entry name" value="2-Hacid_dh_C"/>
    <property type="match status" value="1"/>
</dbReference>
<reference evidence="6" key="1">
    <citation type="submission" date="2014-09" db="EMBL/GenBank/DDBJ databases">
        <title>Genome sequence of the luminous mushroom Mycena chlorophos for searching fungal bioluminescence genes.</title>
        <authorList>
            <person name="Tanaka Y."/>
            <person name="Kasuga D."/>
            <person name="Oba Y."/>
            <person name="Hase S."/>
            <person name="Sato K."/>
            <person name="Oba Y."/>
            <person name="Sakakibara Y."/>
        </authorList>
    </citation>
    <scope>NUCLEOTIDE SEQUENCE</scope>
</reference>
<organism evidence="6 7">
    <name type="scientific">Mycena chlorophos</name>
    <name type="common">Agaric fungus</name>
    <name type="synonym">Agaricus chlorophos</name>
    <dbReference type="NCBI Taxonomy" id="658473"/>
    <lineage>
        <taxon>Eukaryota</taxon>
        <taxon>Fungi</taxon>
        <taxon>Dikarya</taxon>
        <taxon>Basidiomycota</taxon>
        <taxon>Agaricomycotina</taxon>
        <taxon>Agaricomycetes</taxon>
        <taxon>Agaricomycetidae</taxon>
        <taxon>Agaricales</taxon>
        <taxon>Marasmiineae</taxon>
        <taxon>Mycenaceae</taxon>
        <taxon>Mycena</taxon>
    </lineage>
</organism>
<gene>
    <name evidence="6" type="ORF">MCHLO_14325</name>
</gene>
<protein>
    <submittedName>
        <fullName evidence="6">2-hydroxyacid dehydrogenase</fullName>
    </submittedName>
</protein>
<comment type="similarity">
    <text evidence="1 3">Belongs to the D-isomer specific 2-hydroxyacid dehydrogenase family.</text>
</comment>
<dbReference type="PROSITE" id="PS00671">
    <property type="entry name" value="D_2_HYDROXYACID_DH_3"/>
    <property type="match status" value="1"/>
</dbReference>
<dbReference type="InterPro" id="IPR036291">
    <property type="entry name" value="NAD(P)-bd_dom_sf"/>
</dbReference>
<dbReference type="Pfam" id="PF00389">
    <property type="entry name" value="2-Hacid_dh"/>
    <property type="match status" value="1"/>
</dbReference>
<dbReference type="Gene3D" id="3.40.50.720">
    <property type="entry name" value="NAD(P)-binding Rossmann-like Domain"/>
    <property type="match status" value="2"/>
</dbReference>
<name>A0ABQ0M3F4_MYCCL</name>
<dbReference type="PANTHER" id="PTHR10996:SF257">
    <property type="entry name" value="GLYOXYLATE REDUCTASE 1"/>
    <property type="match status" value="1"/>
</dbReference>
<evidence type="ECO:0000256" key="1">
    <source>
        <dbReference type="ARBA" id="ARBA00005854"/>
    </source>
</evidence>
<feature type="domain" description="D-isomer specific 2-hydroxyacid dehydrogenase catalytic" evidence="4">
    <location>
        <begin position="50"/>
        <end position="327"/>
    </location>
</feature>
<evidence type="ECO:0000256" key="3">
    <source>
        <dbReference type="RuleBase" id="RU003719"/>
    </source>
</evidence>
<dbReference type="Proteomes" id="UP000815677">
    <property type="component" value="Unassembled WGS sequence"/>
</dbReference>
<dbReference type="EMBL" id="DF849506">
    <property type="protein sequence ID" value="GAT57820.1"/>
    <property type="molecule type" value="Genomic_DNA"/>
</dbReference>
<dbReference type="InterPro" id="IPR029752">
    <property type="entry name" value="D-isomer_DH_CS1"/>
</dbReference>
<evidence type="ECO:0000259" key="5">
    <source>
        <dbReference type="Pfam" id="PF02826"/>
    </source>
</evidence>
<dbReference type="SUPFAM" id="SSF52283">
    <property type="entry name" value="Formate/glycerate dehydrogenase catalytic domain-like"/>
    <property type="match status" value="1"/>
</dbReference>
<keyword evidence="2 3" id="KW-0560">Oxidoreductase</keyword>
<dbReference type="PROSITE" id="PS00065">
    <property type="entry name" value="D_2_HYDROXYACID_DH_1"/>
    <property type="match status" value="1"/>
</dbReference>